<dbReference type="InterPro" id="IPR052513">
    <property type="entry name" value="Thioester_dehydratase-like"/>
</dbReference>
<dbReference type="InterPro" id="IPR012340">
    <property type="entry name" value="NA-bd_OB-fold"/>
</dbReference>
<organism evidence="2 3">
    <name type="scientific">Halobaculum saliterrae</name>
    <dbReference type="NCBI Taxonomy" id="2073113"/>
    <lineage>
        <taxon>Archaea</taxon>
        <taxon>Methanobacteriati</taxon>
        <taxon>Methanobacteriota</taxon>
        <taxon>Stenosarchaea group</taxon>
        <taxon>Halobacteria</taxon>
        <taxon>Halobacteriales</taxon>
        <taxon>Haloferacaceae</taxon>
        <taxon>Halobaculum</taxon>
    </lineage>
</organism>
<protein>
    <submittedName>
        <fullName evidence="2">Nucleic acid-binding protein</fullName>
    </submittedName>
</protein>
<dbReference type="Pfam" id="PF01796">
    <property type="entry name" value="OB_ChsH2_C"/>
    <property type="match status" value="1"/>
</dbReference>
<evidence type="ECO:0000259" key="1">
    <source>
        <dbReference type="Pfam" id="PF01796"/>
    </source>
</evidence>
<evidence type="ECO:0000313" key="3">
    <source>
        <dbReference type="Proteomes" id="UP000437065"/>
    </source>
</evidence>
<name>A0A6B0T3U4_9EURY</name>
<dbReference type="SUPFAM" id="SSF50249">
    <property type="entry name" value="Nucleic acid-binding proteins"/>
    <property type="match status" value="1"/>
</dbReference>
<accession>A0A6B0T3U4</accession>
<dbReference type="OrthoDB" id="9573at2157"/>
<dbReference type="InterPro" id="IPR002878">
    <property type="entry name" value="ChsH2_C"/>
</dbReference>
<feature type="domain" description="ChsH2 C-terminal OB-fold" evidence="1">
    <location>
        <begin position="55"/>
        <end position="114"/>
    </location>
</feature>
<evidence type="ECO:0000313" key="2">
    <source>
        <dbReference type="EMBL" id="MXR41179.1"/>
    </source>
</evidence>
<keyword evidence="3" id="KW-1185">Reference proteome</keyword>
<dbReference type="RefSeq" id="WP_159665141.1">
    <property type="nucleotide sequence ID" value="NZ_WUUS01000004.1"/>
</dbReference>
<reference evidence="2 3" key="1">
    <citation type="submission" date="2019-12" db="EMBL/GenBank/DDBJ databases">
        <title>Isolation and characterization of three novel carbon monoxide-oxidizing members of Halobacteria from salione crusts and soils.</title>
        <authorList>
            <person name="Myers M.R."/>
            <person name="King G.M."/>
        </authorList>
    </citation>
    <scope>NUCLEOTIDE SEQUENCE [LARGE SCALE GENOMIC DNA]</scope>
    <source>
        <strain evidence="2 3">WSA2</strain>
    </source>
</reference>
<proteinExistence type="predicted"/>
<dbReference type="EMBL" id="WUUS01000004">
    <property type="protein sequence ID" value="MXR41179.1"/>
    <property type="molecule type" value="Genomic_DNA"/>
</dbReference>
<comment type="caution">
    <text evidence="2">The sequence shown here is derived from an EMBL/GenBank/DDBJ whole genome shotgun (WGS) entry which is preliminary data.</text>
</comment>
<dbReference type="AlphaFoldDB" id="A0A6B0T3U4"/>
<gene>
    <name evidence="2" type="ORF">GRX01_07495</name>
</gene>
<dbReference type="PANTHER" id="PTHR34075:SF5">
    <property type="entry name" value="BLR3430 PROTEIN"/>
    <property type="match status" value="1"/>
</dbReference>
<dbReference type="PANTHER" id="PTHR34075">
    <property type="entry name" value="BLR3430 PROTEIN"/>
    <property type="match status" value="1"/>
</dbReference>
<sequence length="131" mass="13849">MSDAEPDPPANTGYDEWADALADGGYFVECANGHGSLPPRRVCPECGSTDLSEESLPETGEVATFSEVHVAPSGFGEEPPYVTAVVGFGSVRLTGIVRDLSAEEIEIGTPVRPDVERNDATGNRLVVFRPA</sequence>
<dbReference type="Proteomes" id="UP000437065">
    <property type="component" value="Unassembled WGS sequence"/>
</dbReference>